<dbReference type="GO" id="GO:0080120">
    <property type="term" value="P:CAAX-box protein maturation"/>
    <property type="evidence" value="ECO:0007669"/>
    <property type="project" value="UniProtKB-ARBA"/>
</dbReference>
<dbReference type="GO" id="GO:0006508">
    <property type="term" value="P:proteolysis"/>
    <property type="evidence" value="ECO:0007669"/>
    <property type="project" value="UniProtKB-KW"/>
</dbReference>
<evidence type="ECO:0000313" key="3">
    <source>
        <dbReference type="EMBL" id="MST95716.1"/>
    </source>
</evidence>
<organism evidence="3 4">
    <name type="scientific">Victivallis lenta</name>
    <dbReference type="NCBI Taxonomy" id="2606640"/>
    <lineage>
        <taxon>Bacteria</taxon>
        <taxon>Pseudomonadati</taxon>
        <taxon>Lentisphaerota</taxon>
        <taxon>Lentisphaeria</taxon>
        <taxon>Victivallales</taxon>
        <taxon>Victivallaceae</taxon>
        <taxon>Victivallis</taxon>
    </lineage>
</organism>
<dbReference type="PANTHER" id="PTHR36435">
    <property type="entry name" value="SLR1288 PROTEIN"/>
    <property type="match status" value="1"/>
</dbReference>
<reference evidence="3 4" key="1">
    <citation type="submission" date="2019-08" db="EMBL/GenBank/DDBJ databases">
        <title>In-depth cultivation of the pig gut microbiome towards novel bacterial diversity and tailored functional studies.</title>
        <authorList>
            <person name="Wylensek D."/>
            <person name="Hitch T.C.A."/>
            <person name="Clavel T."/>
        </authorList>
    </citation>
    <scope>NUCLEOTIDE SEQUENCE [LARGE SCALE GENOMIC DNA]</scope>
    <source>
        <strain evidence="3 4">BBE-744-WT-12</strain>
    </source>
</reference>
<feature type="transmembrane region" description="Helical" evidence="1">
    <location>
        <begin position="172"/>
        <end position="189"/>
    </location>
</feature>
<dbReference type="InterPro" id="IPR052710">
    <property type="entry name" value="CAAX_protease"/>
</dbReference>
<keyword evidence="3" id="KW-0645">Protease</keyword>
<keyword evidence="3" id="KW-0482">Metalloprotease</keyword>
<keyword evidence="3" id="KW-0378">Hydrolase</keyword>
<feature type="transmembrane region" description="Helical" evidence="1">
    <location>
        <begin position="53"/>
        <end position="77"/>
    </location>
</feature>
<evidence type="ECO:0000259" key="2">
    <source>
        <dbReference type="Pfam" id="PF02517"/>
    </source>
</evidence>
<dbReference type="Pfam" id="PF02517">
    <property type="entry name" value="Rce1-like"/>
    <property type="match status" value="1"/>
</dbReference>
<keyword evidence="1" id="KW-0812">Transmembrane</keyword>
<keyword evidence="4" id="KW-1185">Reference proteome</keyword>
<dbReference type="AlphaFoldDB" id="A0A844FX92"/>
<feature type="transmembrane region" description="Helical" evidence="1">
    <location>
        <begin position="141"/>
        <end position="160"/>
    </location>
</feature>
<keyword evidence="1" id="KW-1133">Transmembrane helix</keyword>
<dbReference type="GO" id="GO:0004175">
    <property type="term" value="F:endopeptidase activity"/>
    <property type="evidence" value="ECO:0007669"/>
    <property type="project" value="UniProtKB-ARBA"/>
</dbReference>
<protein>
    <submittedName>
        <fullName evidence="3">CPBP family intramembrane metalloprotease</fullName>
    </submittedName>
</protein>
<evidence type="ECO:0000256" key="1">
    <source>
        <dbReference type="SAM" id="Phobius"/>
    </source>
</evidence>
<proteinExistence type="predicted"/>
<feature type="transmembrane region" description="Helical" evidence="1">
    <location>
        <begin position="227"/>
        <end position="245"/>
    </location>
</feature>
<dbReference type="InterPro" id="IPR003675">
    <property type="entry name" value="Rce1/LyrA-like_dom"/>
</dbReference>
<gene>
    <name evidence="3" type="ORF">FYJ85_01470</name>
</gene>
<feature type="transmembrane region" description="Helical" evidence="1">
    <location>
        <begin position="98"/>
        <end position="121"/>
    </location>
</feature>
<feature type="transmembrane region" description="Helical" evidence="1">
    <location>
        <begin position="21"/>
        <end position="47"/>
    </location>
</feature>
<dbReference type="RefSeq" id="WP_154416765.1">
    <property type="nucleotide sequence ID" value="NZ_VUNS01000001.1"/>
</dbReference>
<dbReference type="GO" id="GO:0008237">
    <property type="term" value="F:metallopeptidase activity"/>
    <property type="evidence" value="ECO:0007669"/>
    <property type="project" value="UniProtKB-KW"/>
</dbReference>
<keyword evidence="1" id="KW-0472">Membrane</keyword>
<feature type="domain" description="CAAX prenyl protease 2/Lysostaphin resistance protein A-like" evidence="2">
    <location>
        <begin position="147"/>
        <end position="232"/>
    </location>
</feature>
<dbReference type="Proteomes" id="UP000435649">
    <property type="component" value="Unassembled WGS sequence"/>
</dbReference>
<sequence>MTGIGRRFTRIPWRSELPWPLLLFALFGSFGAAMLGATVGAVIGGVLKLGQPAVMMLTMAGQCVELPALLLIAGVWPPPGRLCGKLGLRPPKWRDFRAALIGLAALLPVSSVAAALWQMLLESLDIDFQEKQDLLVAVADASLPVLVGMGVCVIIVVPVCEEIFFRRLLFGLLRPLGAWAAVAGGAALFSAAHLFLLGAPSLFLMGVAFQLVYLWRRNLAASMLMHAFVNLFAFVGTLLEVHGYLPE</sequence>
<name>A0A844FX92_9BACT</name>
<evidence type="ECO:0000313" key="4">
    <source>
        <dbReference type="Proteomes" id="UP000435649"/>
    </source>
</evidence>
<feature type="transmembrane region" description="Helical" evidence="1">
    <location>
        <begin position="195"/>
        <end position="215"/>
    </location>
</feature>
<dbReference type="PANTHER" id="PTHR36435:SF1">
    <property type="entry name" value="CAAX AMINO TERMINAL PROTEASE FAMILY PROTEIN"/>
    <property type="match status" value="1"/>
</dbReference>
<comment type="caution">
    <text evidence="3">The sequence shown here is derived from an EMBL/GenBank/DDBJ whole genome shotgun (WGS) entry which is preliminary data.</text>
</comment>
<dbReference type="EMBL" id="VUNS01000001">
    <property type="protein sequence ID" value="MST95716.1"/>
    <property type="molecule type" value="Genomic_DNA"/>
</dbReference>
<accession>A0A844FX92</accession>